<reference evidence="2" key="2">
    <citation type="submission" date="2020-10" db="EMBL/GenBank/DDBJ databases">
        <authorList>
            <person name="Cooper E.A."/>
            <person name="Brenton Z.W."/>
            <person name="Flinn B.S."/>
            <person name="Jenkins J."/>
            <person name="Shu S."/>
            <person name="Flowers D."/>
            <person name="Luo F."/>
            <person name="Wang Y."/>
            <person name="Xia P."/>
            <person name="Barry K."/>
            <person name="Daum C."/>
            <person name="Lipzen A."/>
            <person name="Yoshinaga Y."/>
            <person name="Schmutz J."/>
            <person name="Saski C."/>
            <person name="Vermerris W."/>
            <person name="Kresovich S."/>
        </authorList>
    </citation>
    <scope>NUCLEOTIDE SEQUENCE</scope>
</reference>
<gene>
    <name evidence="2" type="ORF">BDA96_05G164300</name>
</gene>
<comment type="caution">
    <text evidence="2">The sequence shown here is derived from an EMBL/GenBank/DDBJ whole genome shotgun (WGS) entry which is preliminary data.</text>
</comment>
<name>A0A921QYE1_SORBI</name>
<accession>A0A921QYE1</accession>
<evidence type="ECO:0000313" key="2">
    <source>
        <dbReference type="EMBL" id="KAG0530192.1"/>
    </source>
</evidence>
<evidence type="ECO:0000313" key="3">
    <source>
        <dbReference type="Proteomes" id="UP000807115"/>
    </source>
</evidence>
<sequence length="359" mass="39434">MDYASVAYTRLTCVATGIQHSSVFICEPSQTPANSAAQPFPASVTPGPAHFLPHAISLSPSHRRRLTYRRRRARAPERPRGSLPPHRPRGPRRQRPQLVRAKMLGFSTGQLLVILGACSVMMKPSDMVKIARTAGRMTGRAVGRLIVARRQLDEILGQSAATQVHKELKDAMTQLDSIRYEVQNLSRLTPGQFMMKQHNTGMAEAGKSDSDDGPTTNQEKFRQEIRSIIRDEIKNFVSTTEARKLDVADEPMTLESKDMKMANSGLTNLHSQAMTYARLSEAPGLKMGSSLSGNYQEQFKESNGLLNVLPISAESAGLLPSRPDGPTGSDLVLEAVLEAEVAENAKLFVSQPHDQLPKE</sequence>
<dbReference type="AlphaFoldDB" id="A0A921QYE1"/>
<dbReference type="PANTHER" id="PTHR35512:SF1">
    <property type="entry name" value="OS11G0550900 PROTEIN"/>
    <property type="match status" value="1"/>
</dbReference>
<dbReference type="Proteomes" id="UP000807115">
    <property type="component" value="Chromosome 5"/>
</dbReference>
<proteinExistence type="predicted"/>
<dbReference type="PANTHER" id="PTHR35512">
    <property type="entry name" value="OS11G0550900 PROTEIN"/>
    <property type="match status" value="1"/>
</dbReference>
<feature type="region of interest" description="Disordered" evidence="1">
    <location>
        <begin position="70"/>
        <end position="96"/>
    </location>
</feature>
<protein>
    <submittedName>
        <fullName evidence="2">Uncharacterized protein</fullName>
    </submittedName>
</protein>
<organism evidence="2 3">
    <name type="scientific">Sorghum bicolor</name>
    <name type="common">Sorghum</name>
    <name type="synonym">Sorghum vulgare</name>
    <dbReference type="NCBI Taxonomy" id="4558"/>
    <lineage>
        <taxon>Eukaryota</taxon>
        <taxon>Viridiplantae</taxon>
        <taxon>Streptophyta</taxon>
        <taxon>Embryophyta</taxon>
        <taxon>Tracheophyta</taxon>
        <taxon>Spermatophyta</taxon>
        <taxon>Magnoliopsida</taxon>
        <taxon>Liliopsida</taxon>
        <taxon>Poales</taxon>
        <taxon>Poaceae</taxon>
        <taxon>PACMAD clade</taxon>
        <taxon>Panicoideae</taxon>
        <taxon>Andropogonodae</taxon>
        <taxon>Andropogoneae</taxon>
        <taxon>Sorghinae</taxon>
        <taxon>Sorghum</taxon>
    </lineage>
</organism>
<evidence type="ECO:0000256" key="1">
    <source>
        <dbReference type="SAM" id="MobiDB-lite"/>
    </source>
</evidence>
<feature type="compositionally biased region" description="Basic residues" evidence="1">
    <location>
        <begin position="86"/>
        <end position="95"/>
    </location>
</feature>
<dbReference type="EMBL" id="CM027684">
    <property type="protein sequence ID" value="KAG0530192.1"/>
    <property type="molecule type" value="Genomic_DNA"/>
</dbReference>
<reference evidence="2" key="1">
    <citation type="journal article" date="2019" name="BMC Genomics">
        <title>A new reference genome for Sorghum bicolor reveals high levels of sequence similarity between sweet and grain genotypes: implications for the genetics of sugar metabolism.</title>
        <authorList>
            <person name="Cooper E.A."/>
            <person name="Brenton Z.W."/>
            <person name="Flinn B.S."/>
            <person name="Jenkins J."/>
            <person name="Shu S."/>
            <person name="Flowers D."/>
            <person name="Luo F."/>
            <person name="Wang Y."/>
            <person name="Xia P."/>
            <person name="Barry K."/>
            <person name="Daum C."/>
            <person name="Lipzen A."/>
            <person name="Yoshinaga Y."/>
            <person name="Schmutz J."/>
            <person name="Saski C."/>
            <person name="Vermerris W."/>
            <person name="Kresovich S."/>
        </authorList>
    </citation>
    <scope>NUCLEOTIDE SEQUENCE</scope>
</reference>